<keyword evidence="10 16" id="KW-1133">Transmembrane helix</keyword>
<dbReference type="Pfam" id="PF07714">
    <property type="entry name" value="PK_Tyr_Ser-Thr"/>
    <property type="match status" value="1"/>
</dbReference>
<keyword evidence="4" id="KW-0808">Transferase</keyword>
<evidence type="ECO:0000256" key="12">
    <source>
        <dbReference type="ARBA" id="ARBA00023180"/>
    </source>
</evidence>
<dbReference type="GO" id="GO:0005886">
    <property type="term" value="C:plasma membrane"/>
    <property type="evidence" value="ECO:0007669"/>
    <property type="project" value="UniProtKB-ARBA"/>
</dbReference>
<evidence type="ECO:0000256" key="14">
    <source>
        <dbReference type="ARBA" id="ARBA00048679"/>
    </source>
</evidence>
<evidence type="ECO:0000256" key="4">
    <source>
        <dbReference type="ARBA" id="ARBA00022679"/>
    </source>
</evidence>
<dbReference type="PANTHER" id="PTHR46008">
    <property type="entry name" value="LEAF RUST 10 DISEASE-RESISTANCE LOCUS RECEPTOR-LIKE PROTEIN KINASE-LIKE 1.4"/>
    <property type="match status" value="1"/>
</dbReference>
<dbReference type="InterPro" id="IPR000719">
    <property type="entry name" value="Prot_kinase_dom"/>
</dbReference>
<evidence type="ECO:0000256" key="17">
    <source>
        <dbReference type="SAM" id="SignalP"/>
    </source>
</evidence>
<comment type="subcellular location">
    <subcellularLocation>
        <location evidence="1">Membrane</location>
        <topology evidence="1">Single-pass membrane protein</topology>
    </subcellularLocation>
</comment>
<reference evidence="19 20" key="1">
    <citation type="submission" date="2022-01" db="EMBL/GenBank/DDBJ databases">
        <authorList>
            <person name="Xiong W."/>
            <person name="Schranz E."/>
        </authorList>
    </citation>
    <scope>NUCLEOTIDE SEQUENCE [LARGE SCALE GENOMIC DNA]</scope>
</reference>
<evidence type="ECO:0000259" key="18">
    <source>
        <dbReference type="PROSITE" id="PS50011"/>
    </source>
</evidence>
<keyword evidence="12" id="KW-0325">Glycoprotein</keyword>
<dbReference type="InterPro" id="IPR001245">
    <property type="entry name" value="Ser-Thr/Tyr_kinase_cat_dom"/>
</dbReference>
<dbReference type="PANTHER" id="PTHR46008:SF38">
    <property type="entry name" value="CONCANAVALIN A-LIKE LECTIN_GLUCANASE DOMAIN-CONTAINING PROTEIN-RELATED"/>
    <property type="match status" value="1"/>
</dbReference>
<evidence type="ECO:0000256" key="8">
    <source>
        <dbReference type="ARBA" id="ARBA00022777"/>
    </source>
</evidence>
<dbReference type="Gene3D" id="1.10.510.10">
    <property type="entry name" value="Transferase(Phosphotransferase) domain 1"/>
    <property type="match status" value="1"/>
</dbReference>
<dbReference type="EC" id="2.7.11.1" evidence="2"/>
<dbReference type="InterPro" id="IPR011009">
    <property type="entry name" value="Kinase-like_dom_sf"/>
</dbReference>
<keyword evidence="3" id="KW-0723">Serine/threonine-protein kinase</keyword>
<sequence>MKRRLDPTPALFPAILSIVLCFPAISCQETQRPFDVCGESVQCGDIPVEYPFWGLDRPAYCGHPGFQLTCPSNVPLLNYESVNYRVLRLDTSTQMITIARNDLWENSCPRFLYDTSYNSTLFNGDNFDQRNVSLYYNCNSSIGVIPLTTNYRFSCNVNESQSDSYFIRTDQLIPSVASFLVQCQNRIDVPVNQSSAARLGSGIATTDDLRSGLTAGFQLQWTANNNECDRCIRSNGQCGSNSTSPDLFACYCATGNFSLTCNDANVGGGTSNKKSVATIVAVVGAILAAIGIGIGIFVCRQRRKRIAIRELSPSQTETKAILSTVSNYQVNNQVNSGSSNFTSSIPSYPSSKTSNDFGKSSYFGAQVFSYEELEVATDNFNNSRELGDGGFGAVYYGKLIDGREVAVKRLYENNFKRVEQFMNEVEILTKLNHENLVKLYGCSSKHSKELLLVYEYIQNGTVADHLHGKLSTSTSTPISWPLRLNIAIETAEALAYLHKSDVIHRDVKTTNILLDKTFKVKVADFGLSRLFPNDATHVSTAPQGTPGYVDPEYYQCYQLTDKSDVYSFGVVLIELLSSLQAVDTSRHRLDINLANMAVVKIQNHLLGELVDKSVGFESDGVVRRMMTLVAELAFRCLQQEKDLRPTMKEVVQVLRGIQNDEMNAQKPEVVDIVVDGGGVLKDC</sequence>
<dbReference type="Gene3D" id="3.30.200.20">
    <property type="entry name" value="Phosphorylase Kinase, domain 1"/>
    <property type="match status" value="1"/>
</dbReference>
<feature type="signal peptide" evidence="17">
    <location>
        <begin position="1"/>
        <end position="27"/>
    </location>
</feature>
<name>A0AAU9PMV2_9ASTR</name>
<dbReference type="EMBL" id="CAKMRJ010005716">
    <property type="protein sequence ID" value="CAH1451198.1"/>
    <property type="molecule type" value="Genomic_DNA"/>
</dbReference>
<dbReference type="Proteomes" id="UP001157418">
    <property type="component" value="Unassembled WGS sequence"/>
</dbReference>
<organism evidence="19 20">
    <name type="scientific">Lactuca virosa</name>
    <dbReference type="NCBI Taxonomy" id="75947"/>
    <lineage>
        <taxon>Eukaryota</taxon>
        <taxon>Viridiplantae</taxon>
        <taxon>Streptophyta</taxon>
        <taxon>Embryophyta</taxon>
        <taxon>Tracheophyta</taxon>
        <taxon>Spermatophyta</taxon>
        <taxon>Magnoliopsida</taxon>
        <taxon>eudicotyledons</taxon>
        <taxon>Gunneridae</taxon>
        <taxon>Pentapetalae</taxon>
        <taxon>asterids</taxon>
        <taxon>campanulids</taxon>
        <taxon>Asterales</taxon>
        <taxon>Asteraceae</taxon>
        <taxon>Cichorioideae</taxon>
        <taxon>Cichorieae</taxon>
        <taxon>Lactucinae</taxon>
        <taxon>Lactuca</taxon>
    </lineage>
</organism>
<dbReference type="GO" id="GO:0005524">
    <property type="term" value="F:ATP binding"/>
    <property type="evidence" value="ECO:0007669"/>
    <property type="project" value="UniProtKB-UniRule"/>
</dbReference>
<evidence type="ECO:0000256" key="3">
    <source>
        <dbReference type="ARBA" id="ARBA00022527"/>
    </source>
</evidence>
<evidence type="ECO:0000256" key="10">
    <source>
        <dbReference type="ARBA" id="ARBA00022989"/>
    </source>
</evidence>
<dbReference type="PROSITE" id="PS00107">
    <property type="entry name" value="PROTEIN_KINASE_ATP"/>
    <property type="match status" value="1"/>
</dbReference>
<keyword evidence="20" id="KW-1185">Reference proteome</keyword>
<dbReference type="PROSITE" id="PS00108">
    <property type="entry name" value="PROTEIN_KINASE_ST"/>
    <property type="match status" value="1"/>
</dbReference>
<dbReference type="InterPro" id="IPR025287">
    <property type="entry name" value="WAK_GUB"/>
</dbReference>
<evidence type="ECO:0000256" key="16">
    <source>
        <dbReference type="SAM" id="Phobius"/>
    </source>
</evidence>
<evidence type="ECO:0000256" key="6">
    <source>
        <dbReference type="ARBA" id="ARBA00022729"/>
    </source>
</evidence>
<comment type="caution">
    <text evidence="19">The sequence shown here is derived from an EMBL/GenBank/DDBJ whole genome shotgun (WGS) entry which is preliminary data.</text>
</comment>
<comment type="catalytic activity">
    <reaction evidence="13">
        <text>L-threonyl-[protein] + ATP = O-phospho-L-threonyl-[protein] + ADP + H(+)</text>
        <dbReference type="Rhea" id="RHEA:46608"/>
        <dbReference type="Rhea" id="RHEA-COMP:11060"/>
        <dbReference type="Rhea" id="RHEA-COMP:11605"/>
        <dbReference type="ChEBI" id="CHEBI:15378"/>
        <dbReference type="ChEBI" id="CHEBI:30013"/>
        <dbReference type="ChEBI" id="CHEBI:30616"/>
        <dbReference type="ChEBI" id="CHEBI:61977"/>
        <dbReference type="ChEBI" id="CHEBI:456216"/>
        <dbReference type="EC" id="2.7.11.1"/>
    </reaction>
</comment>
<keyword evidence="5 16" id="KW-0812">Transmembrane</keyword>
<dbReference type="FunFam" id="1.10.510.10:FF:000161">
    <property type="entry name" value="Wall-associated receptor kinase-like 20"/>
    <property type="match status" value="1"/>
</dbReference>
<comment type="catalytic activity">
    <reaction evidence="14">
        <text>L-seryl-[protein] + ATP = O-phospho-L-seryl-[protein] + ADP + H(+)</text>
        <dbReference type="Rhea" id="RHEA:17989"/>
        <dbReference type="Rhea" id="RHEA-COMP:9863"/>
        <dbReference type="Rhea" id="RHEA-COMP:11604"/>
        <dbReference type="ChEBI" id="CHEBI:15378"/>
        <dbReference type="ChEBI" id="CHEBI:29999"/>
        <dbReference type="ChEBI" id="CHEBI:30616"/>
        <dbReference type="ChEBI" id="CHEBI:83421"/>
        <dbReference type="ChEBI" id="CHEBI:456216"/>
        <dbReference type="EC" id="2.7.11.1"/>
    </reaction>
</comment>
<evidence type="ECO:0000256" key="11">
    <source>
        <dbReference type="ARBA" id="ARBA00023136"/>
    </source>
</evidence>
<dbReference type="InterPro" id="IPR017441">
    <property type="entry name" value="Protein_kinase_ATP_BS"/>
</dbReference>
<dbReference type="GO" id="GO:0030247">
    <property type="term" value="F:polysaccharide binding"/>
    <property type="evidence" value="ECO:0007669"/>
    <property type="project" value="InterPro"/>
</dbReference>
<evidence type="ECO:0000256" key="9">
    <source>
        <dbReference type="ARBA" id="ARBA00022840"/>
    </source>
</evidence>
<evidence type="ECO:0000256" key="13">
    <source>
        <dbReference type="ARBA" id="ARBA00047899"/>
    </source>
</evidence>
<dbReference type="SMART" id="SM00220">
    <property type="entry name" value="S_TKc"/>
    <property type="match status" value="1"/>
</dbReference>
<evidence type="ECO:0000256" key="7">
    <source>
        <dbReference type="ARBA" id="ARBA00022741"/>
    </source>
</evidence>
<keyword evidence="8" id="KW-0418">Kinase</keyword>
<keyword evidence="9 15" id="KW-0067">ATP-binding</keyword>
<evidence type="ECO:0000256" key="2">
    <source>
        <dbReference type="ARBA" id="ARBA00012513"/>
    </source>
</evidence>
<evidence type="ECO:0000256" key="5">
    <source>
        <dbReference type="ARBA" id="ARBA00022692"/>
    </source>
</evidence>
<evidence type="ECO:0000256" key="1">
    <source>
        <dbReference type="ARBA" id="ARBA00004167"/>
    </source>
</evidence>
<evidence type="ECO:0000256" key="15">
    <source>
        <dbReference type="PROSITE-ProRule" id="PRU10141"/>
    </source>
</evidence>
<dbReference type="AlphaFoldDB" id="A0AAU9PMV2"/>
<evidence type="ECO:0000313" key="19">
    <source>
        <dbReference type="EMBL" id="CAH1451198.1"/>
    </source>
</evidence>
<feature type="domain" description="Protein kinase" evidence="18">
    <location>
        <begin position="380"/>
        <end position="662"/>
    </location>
</feature>
<dbReference type="InterPro" id="IPR008271">
    <property type="entry name" value="Ser/Thr_kinase_AS"/>
</dbReference>
<dbReference type="Pfam" id="PF14380">
    <property type="entry name" value="WAK_assoc"/>
    <property type="match status" value="1"/>
</dbReference>
<keyword evidence="6 17" id="KW-0732">Signal</keyword>
<proteinExistence type="predicted"/>
<evidence type="ECO:0000313" key="20">
    <source>
        <dbReference type="Proteomes" id="UP001157418"/>
    </source>
</evidence>
<dbReference type="GO" id="GO:0004674">
    <property type="term" value="F:protein serine/threonine kinase activity"/>
    <property type="evidence" value="ECO:0007669"/>
    <property type="project" value="UniProtKB-KW"/>
</dbReference>
<dbReference type="InterPro" id="IPR032872">
    <property type="entry name" value="WAK_assoc_C"/>
</dbReference>
<keyword evidence="11 16" id="KW-0472">Membrane</keyword>
<dbReference type="Pfam" id="PF13947">
    <property type="entry name" value="GUB_WAK_bind"/>
    <property type="match status" value="1"/>
</dbReference>
<feature type="binding site" evidence="15">
    <location>
        <position position="408"/>
    </location>
    <ligand>
        <name>ATP</name>
        <dbReference type="ChEBI" id="CHEBI:30616"/>
    </ligand>
</feature>
<dbReference type="SUPFAM" id="SSF56112">
    <property type="entry name" value="Protein kinase-like (PK-like)"/>
    <property type="match status" value="1"/>
</dbReference>
<keyword evidence="7 15" id="KW-0547">Nucleotide-binding</keyword>
<accession>A0AAU9PMV2</accession>
<dbReference type="FunFam" id="3.30.200.20:FF:000015">
    <property type="entry name" value="Somatic embryogenesis receptor kinase 1"/>
    <property type="match status" value="1"/>
</dbReference>
<protein>
    <recommendedName>
        <fullName evidence="2">non-specific serine/threonine protein kinase</fullName>
        <ecNumber evidence="2">2.7.11.1</ecNumber>
    </recommendedName>
</protein>
<gene>
    <name evidence="19" type="ORF">LVIROSA_LOCUS36566</name>
</gene>
<feature type="chain" id="PRO_5043852059" description="non-specific serine/threonine protein kinase" evidence="17">
    <location>
        <begin position="28"/>
        <end position="683"/>
    </location>
</feature>
<dbReference type="PROSITE" id="PS50011">
    <property type="entry name" value="PROTEIN_KINASE_DOM"/>
    <property type="match status" value="1"/>
</dbReference>
<feature type="transmembrane region" description="Helical" evidence="16">
    <location>
        <begin position="276"/>
        <end position="299"/>
    </location>
</feature>